<evidence type="ECO:0000313" key="2">
    <source>
        <dbReference type="Proteomes" id="UP001056120"/>
    </source>
</evidence>
<reference evidence="2" key="1">
    <citation type="journal article" date="2022" name="Mol. Ecol. Resour.">
        <title>The genomes of chicory, endive, great burdock and yacon provide insights into Asteraceae palaeo-polyploidization history and plant inulin production.</title>
        <authorList>
            <person name="Fan W."/>
            <person name="Wang S."/>
            <person name="Wang H."/>
            <person name="Wang A."/>
            <person name="Jiang F."/>
            <person name="Liu H."/>
            <person name="Zhao H."/>
            <person name="Xu D."/>
            <person name="Zhang Y."/>
        </authorList>
    </citation>
    <scope>NUCLEOTIDE SEQUENCE [LARGE SCALE GENOMIC DNA]</scope>
    <source>
        <strain evidence="2">cv. Yunnan</strain>
    </source>
</reference>
<gene>
    <name evidence="1" type="ORF">L1987_85904</name>
</gene>
<sequence>MIPSVYFAALTVAETLAAFVMYVMMNYLTNVWNLSTTHAAGIINIWNGITPVLASASAFFADAFMGNFYMLVVSSIAYCVLAPFLDLQTCEIDKEKDNEKVKEDKIFAKIPGLIIVMIAVMAGDIGLPYIKPLSLRFGIPAICSLVATLLFFTGWVKTEYKREDPEGSPLTTTVRVFVAAAHNISQSIPHLLDINNVDDTPSTSSLRLHRIRDHGLLDRPDEKIPMSIFALLPQFMLLAAVDGIASNSISGFFKNQAPESMQKYLNHFTKGVLGLGTMASVLSVYVVGKYKEPPVDGAKDDEAEGGEMKEEFQDKSCCC</sequence>
<reference evidence="1 2" key="2">
    <citation type="journal article" date="2022" name="Mol. Ecol. Resour.">
        <title>The genomes of chicory, endive, great burdock and yacon provide insights into Asteraceae paleo-polyploidization history and plant inulin production.</title>
        <authorList>
            <person name="Fan W."/>
            <person name="Wang S."/>
            <person name="Wang H."/>
            <person name="Wang A."/>
            <person name="Jiang F."/>
            <person name="Liu H."/>
            <person name="Zhao H."/>
            <person name="Xu D."/>
            <person name="Zhang Y."/>
        </authorList>
    </citation>
    <scope>NUCLEOTIDE SEQUENCE [LARGE SCALE GENOMIC DNA]</scope>
    <source>
        <strain evidence="2">cv. Yunnan</strain>
        <tissue evidence="1">Leaves</tissue>
    </source>
</reference>
<comment type="caution">
    <text evidence="1">The sequence shown here is derived from an EMBL/GenBank/DDBJ whole genome shotgun (WGS) entry which is preliminary data.</text>
</comment>
<dbReference type="EMBL" id="CM042046">
    <property type="protein sequence ID" value="KAI3676299.1"/>
    <property type="molecule type" value="Genomic_DNA"/>
</dbReference>
<name>A0ACB8XX62_9ASTR</name>
<accession>A0ACB8XX62</accession>
<organism evidence="1 2">
    <name type="scientific">Smallanthus sonchifolius</name>
    <dbReference type="NCBI Taxonomy" id="185202"/>
    <lineage>
        <taxon>Eukaryota</taxon>
        <taxon>Viridiplantae</taxon>
        <taxon>Streptophyta</taxon>
        <taxon>Embryophyta</taxon>
        <taxon>Tracheophyta</taxon>
        <taxon>Spermatophyta</taxon>
        <taxon>Magnoliopsida</taxon>
        <taxon>eudicotyledons</taxon>
        <taxon>Gunneridae</taxon>
        <taxon>Pentapetalae</taxon>
        <taxon>asterids</taxon>
        <taxon>campanulids</taxon>
        <taxon>Asterales</taxon>
        <taxon>Asteraceae</taxon>
        <taxon>Asteroideae</taxon>
        <taxon>Heliantheae alliance</taxon>
        <taxon>Millerieae</taxon>
        <taxon>Smallanthus</taxon>
    </lineage>
</organism>
<evidence type="ECO:0000313" key="1">
    <source>
        <dbReference type="EMBL" id="KAI3676299.1"/>
    </source>
</evidence>
<keyword evidence="2" id="KW-1185">Reference proteome</keyword>
<protein>
    <submittedName>
        <fullName evidence="1">Uncharacterized protein</fullName>
    </submittedName>
</protein>
<dbReference type="Proteomes" id="UP001056120">
    <property type="component" value="Linkage Group LG29"/>
</dbReference>
<proteinExistence type="predicted"/>